<dbReference type="InterPro" id="IPR021860">
    <property type="entry name" value="Peptidase_S12_Pab87-rel_C"/>
</dbReference>
<protein>
    <recommendedName>
        <fullName evidence="2">Peptidase S12 Pab87-related C-terminal domain-containing protein</fullName>
    </recommendedName>
</protein>
<feature type="domain" description="Peptidase S12 Pab87-related C-terminal" evidence="2">
    <location>
        <begin position="42"/>
        <end position="120"/>
    </location>
</feature>
<evidence type="ECO:0000313" key="3">
    <source>
        <dbReference type="EMBL" id="SNS68245.1"/>
    </source>
</evidence>
<keyword evidence="1" id="KW-0732">Signal</keyword>
<feature type="signal peptide" evidence="1">
    <location>
        <begin position="1"/>
        <end position="19"/>
    </location>
</feature>
<sequence>MKKLIFVCLLVPELIMAEAAPVLPAPVSGAASVPALQFSKSDTLATDSLQRYAGVYQLNEQFAITVSVEDGKLYGLAPGDAEKTAFSPVAKNKFIIEGPQTEVEFLEENGQVHYMFVNMQEGTKLKKVR</sequence>
<dbReference type="Pfam" id="PF11954">
    <property type="entry name" value="DUF3471"/>
    <property type="match status" value="1"/>
</dbReference>
<dbReference type="RefSeq" id="WP_089319614.1">
    <property type="nucleotide sequence ID" value="NZ_FZOQ01000011.1"/>
</dbReference>
<keyword evidence="4" id="KW-1185">Reference proteome</keyword>
<proteinExistence type="predicted"/>
<dbReference type="EMBL" id="FZOQ01000011">
    <property type="protein sequence ID" value="SNS68245.1"/>
    <property type="molecule type" value="Genomic_DNA"/>
</dbReference>
<evidence type="ECO:0000259" key="2">
    <source>
        <dbReference type="Pfam" id="PF11954"/>
    </source>
</evidence>
<dbReference type="AlphaFoldDB" id="A0A239GH83"/>
<feature type="chain" id="PRO_5013122480" description="Peptidase S12 Pab87-related C-terminal domain-containing protein" evidence="1">
    <location>
        <begin position="20"/>
        <end position="129"/>
    </location>
</feature>
<name>A0A239GH83_9BACT</name>
<evidence type="ECO:0000313" key="4">
    <source>
        <dbReference type="Proteomes" id="UP000198432"/>
    </source>
</evidence>
<organism evidence="3 4">
    <name type="scientific">Pontibacter ummariensis</name>
    <dbReference type="NCBI Taxonomy" id="1610492"/>
    <lineage>
        <taxon>Bacteria</taxon>
        <taxon>Pseudomonadati</taxon>
        <taxon>Bacteroidota</taxon>
        <taxon>Cytophagia</taxon>
        <taxon>Cytophagales</taxon>
        <taxon>Hymenobacteraceae</taxon>
        <taxon>Pontibacter</taxon>
    </lineage>
</organism>
<accession>A0A239GH83</accession>
<evidence type="ECO:0000256" key="1">
    <source>
        <dbReference type="SAM" id="SignalP"/>
    </source>
</evidence>
<reference evidence="4" key="1">
    <citation type="submission" date="2017-06" db="EMBL/GenBank/DDBJ databases">
        <authorList>
            <person name="Varghese N."/>
            <person name="Submissions S."/>
        </authorList>
    </citation>
    <scope>NUCLEOTIDE SEQUENCE [LARGE SCALE GENOMIC DNA]</scope>
    <source>
        <strain evidence="4">NKM1</strain>
    </source>
</reference>
<gene>
    <name evidence="3" type="ORF">SAMN06296052_11151</name>
</gene>
<dbReference type="OrthoDB" id="9793489at2"/>
<dbReference type="Proteomes" id="UP000198432">
    <property type="component" value="Unassembled WGS sequence"/>
</dbReference>